<reference evidence="5" key="1">
    <citation type="journal article" date="2014" name="Science">
        <title>Ancient hybridizations among the ancestral genomes of bread wheat.</title>
        <authorList>
            <consortium name="International Wheat Genome Sequencing Consortium,"/>
            <person name="Marcussen T."/>
            <person name="Sandve S.R."/>
            <person name="Heier L."/>
            <person name="Spannagl M."/>
            <person name="Pfeifer M."/>
            <person name="Jakobsen K.S."/>
            <person name="Wulff B.B."/>
            <person name="Steuernagel B."/>
            <person name="Mayer K.F."/>
            <person name="Olsen O.A."/>
        </authorList>
    </citation>
    <scope>NUCLEOTIDE SEQUENCE [LARGE SCALE GENOMIC DNA]</scope>
    <source>
        <strain evidence="5">cv. AL8/78</strain>
    </source>
</reference>
<dbReference type="Gramene" id="AET7Gv20036900.2">
    <property type="protein sequence ID" value="AET7Gv20036900.2"/>
    <property type="gene ID" value="AET7Gv20036900"/>
</dbReference>
<feature type="domain" description="Disease resistance protein At4g27190-like leucine-rich repeats" evidence="3">
    <location>
        <begin position="72"/>
        <end position="210"/>
    </location>
</feature>
<feature type="region of interest" description="Disordered" evidence="1">
    <location>
        <begin position="280"/>
        <end position="307"/>
    </location>
</feature>
<dbReference type="Gramene" id="AET7Gv20036900.1">
    <property type="protein sequence ID" value="AET7Gv20036900.1"/>
    <property type="gene ID" value="AET7Gv20036900"/>
</dbReference>
<sequence>AGFVFRSICLGSWPFLASLTLGWQEDIVMLPLDAQQSQSQRCLEKLKDLTLRGPTSLVRSSGLSISELMVWKCFPFLEELTICNCDSLVRWPTEELRCMDRLRVLRIRDCQNLEGNTSSSEEATLPLSLEEMDISDCRSVAKLPPSLGNLAKLRRLEVSRLLCLKQLPDGMCGLASLRKLLICECPDLEELPHGLLERLPALEFIHIDVCPALQRRCREGGEYFHLLSAVPHKTFGYLDEESRKSKLQVGISESHHSTKEAMVDPPPSCRCARHDLRSSCRPPRQGADGASFAARPAASGNRRPTRQMVRGRDLAALMEQRMCAVGRGGPMD</sequence>
<keyword evidence="2" id="KW-0732">Signal</keyword>
<accession>A0A453QCL2</accession>
<organism evidence="4 5">
    <name type="scientific">Aegilops tauschii subsp. strangulata</name>
    <name type="common">Goatgrass</name>
    <dbReference type="NCBI Taxonomy" id="200361"/>
    <lineage>
        <taxon>Eukaryota</taxon>
        <taxon>Viridiplantae</taxon>
        <taxon>Streptophyta</taxon>
        <taxon>Embryophyta</taxon>
        <taxon>Tracheophyta</taxon>
        <taxon>Spermatophyta</taxon>
        <taxon>Magnoliopsida</taxon>
        <taxon>Liliopsida</taxon>
        <taxon>Poales</taxon>
        <taxon>Poaceae</taxon>
        <taxon>BOP clade</taxon>
        <taxon>Pooideae</taxon>
        <taxon>Triticodae</taxon>
        <taxon>Triticeae</taxon>
        <taxon>Triticinae</taxon>
        <taxon>Aegilops</taxon>
    </lineage>
</organism>
<dbReference type="EnsemblPlants" id="AET7Gv20036900.1">
    <property type="protein sequence ID" value="AET7Gv20036900.1"/>
    <property type="gene ID" value="AET7Gv20036900"/>
</dbReference>
<dbReference type="InterPro" id="IPR057135">
    <property type="entry name" value="At4g27190-like_LRR"/>
</dbReference>
<dbReference type="Gene3D" id="3.80.10.10">
    <property type="entry name" value="Ribonuclease Inhibitor"/>
    <property type="match status" value="1"/>
</dbReference>
<reference evidence="4" key="4">
    <citation type="submission" date="2019-03" db="UniProtKB">
        <authorList>
            <consortium name="EnsemblPlants"/>
        </authorList>
    </citation>
    <scope>IDENTIFICATION</scope>
</reference>
<reference evidence="4" key="5">
    <citation type="journal article" date="2021" name="G3 (Bethesda)">
        <title>Aegilops tauschii genome assembly Aet v5.0 features greater sequence contiguity and improved annotation.</title>
        <authorList>
            <person name="Wang L."/>
            <person name="Zhu T."/>
            <person name="Rodriguez J.C."/>
            <person name="Deal K.R."/>
            <person name="Dubcovsky J."/>
            <person name="McGuire P.E."/>
            <person name="Lux T."/>
            <person name="Spannagl M."/>
            <person name="Mayer K.F.X."/>
            <person name="Baldrich P."/>
            <person name="Meyers B.C."/>
            <person name="Huo N."/>
            <person name="Gu Y.Q."/>
            <person name="Zhou H."/>
            <person name="Devos K.M."/>
            <person name="Bennetzen J.L."/>
            <person name="Unver T."/>
            <person name="Budak H."/>
            <person name="Gulick P.J."/>
            <person name="Galiba G."/>
            <person name="Kalapos B."/>
            <person name="Nelson D.R."/>
            <person name="Li P."/>
            <person name="You F.M."/>
            <person name="Luo M.C."/>
            <person name="Dvorak J."/>
        </authorList>
    </citation>
    <scope>NUCLEOTIDE SEQUENCE [LARGE SCALE GENOMIC DNA]</scope>
    <source>
        <strain evidence="4">cv. AL8/78</strain>
    </source>
</reference>
<dbReference type="PANTHER" id="PTHR36766">
    <property type="entry name" value="PLANT BROAD-SPECTRUM MILDEW RESISTANCE PROTEIN RPW8"/>
    <property type="match status" value="1"/>
</dbReference>
<evidence type="ECO:0000259" key="3">
    <source>
        <dbReference type="Pfam" id="PF23247"/>
    </source>
</evidence>
<dbReference type="Pfam" id="PF23247">
    <property type="entry name" value="LRR_RPS2"/>
    <property type="match status" value="1"/>
</dbReference>
<dbReference type="SUPFAM" id="SSF52047">
    <property type="entry name" value="RNI-like"/>
    <property type="match status" value="1"/>
</dbReference>
<dbReference type="PANTHER" id="PTHR36766:SF64">
    <property type="entry name" value="OS12G0206100 PROTEIN"/>
    <property type="match status" value="1"/>
</dbReference>
<dbReference type="InterPro" id="IPR032675">
    <property type="entry name" value="LRR_dom_sf"/>
</dbReference>
<evidence type="ECO:0000313" key="5">
    <source>
        <dbReference type="Proteomes" id="UP000015105"/>
    </source>
</evidence>
<feature type="chain" id="PRO_5042372784" description="Disease resistance protein At4g27190-like leucine-rich repeats domain-containing protein" evidence="2">
    <location>
        <begin position="25"/>
        <end position="332"/>
    </location>
</feature>
<keyword evidence="5" id="KW-1185">Reference proteome</keyword>
<proteinExistence type="predicted"/>
<reference evidence="4" key="3">
    <citation type="journal article" date="2017" name="Nature">
        <title>Genome sequence of the progenitor of the wheat D genome Aegilops tauschii.</title>
        <authorList>
            <person name="Luo M.C."/>
            <person name="Gu Y.Q."/>
            <person name="Puiu D."/>
            <person name="Wang H."/>
            <person name="Twardziok S.O."/>
            <person name="Deal K.R."/>
            <person name="Huo N."/>
            <person name="Zhu T."/>
            <person name="Wang L."/>
            <person name="Wang Y."/>
            <person name="McGuire P.E."/>
            <person name="Liu S."/>
            <person name="Long H."/>
            <person name="Ramasamy R.K."/>
            <person name="Rodriguez J.C."/>
            <person name="Van S.L."/>
            <person name="Yuan L."/>
            <person name="Wang Z."/>
            <person name="Xia Z."/>
            <person name="Xiao L."/>
            <person name="Anderson O.D."/>
            <person name="Ouyang S."/>
            <person name="Liang Y."/>
            <person name="Zimin A.V."/>
            <person name="Pertea G."/>
            <person name="Qi P."/>
            <person name="Bennetzen J.L."/>
            <person name="Dai X."/>
            <person name="Dawson M.W."/>
            <person name="Muller H.G."/>
            <person name="Kugler K."/>
            <person name="Rivarola-Duarte L."/>
            <person name="Spannagl M."/>
            <person name="Mayer K.F.X."/>
            <person name="Lu F.H."/>
            <person name="Bevan M.W."/>
            <person name="Leroy P."/>
            <person name="Li P."/>
            <person name="You F.M."/>
            <person name="Sun Q."/>
            <person name="Liu Z."/>
            <person name="Lyons E."/>
            <person name="Wicker T."/>
            <person name="Salzberg S.L."/>
            <person name="Devos K.M."/>
            <person name="Dvorak J."/>
        </authorList>
    </citation>
    <scope>NUCLEOTIDE SEQUENCE [LARGE SCALE GENOMIC DNA]</scope>
    <source>
        <strain evidence="4">cv. AL8/78</strain>
    </source>
</reference>
<dbReference type="Proteomes" id="UP000015105">
    <property type="component" value="Chromosome 7D"/>
</dbReference>
<reference evidence="5" key="2">
    <citation type="journal article" date="2017" name="Nat. Plants">
        <title>The Aegilops tauschii genome reveals multiple impacts of transposons.</title>
        <authorList>
            <person name="Zhao G."/>
            <person name="Zou C."/>
            <person name="Li K."/>
            <person name="Wang K."/>
            <person name="Li T."/>
            <person name="Gao L."/>
            <person name="Zhang X."/>
            <person name="Wang H."/>
            <person name="Yang Z."/>
            <person name="Liu X."/>
            <person name="Jiang W."/>
            <person name="Mao L."/>
            <person name="Kong X."/>
            <person name="Jiao Y."/>
            <person name="Jia J."/>
        </authorList>
    </citation>
    <scope>NUCLEOTIDE SEQUENCE [LARGE SCALE GENOMIC DNA]</scope>
    <source>
        <strain evidence="5">cv. AL8/78</strain>
    </source>
</reference>
<evidence type="ECO:0000256" key="2">
    <source>
        <dbReference type="SAM" id="SignalP"/>
    </source>
</evidence>
<evidence type="ECO:0000313" key="4">
    <source>
        <dbReference type="EnsemblPlants" id="AET7Gv20036900.1"/>
    </source>
</evidence>
<feature type="signal peptide" evidence="2">
    <location>
        <begin position="1"/>
        <end position="24"/>
    </location>
</feature>
<name>A0A453QCL2_AEGTS</name>
<dbReference type="EnsemblPlants" id="AET7Gv20036900.2">
    <property type="protein sequence ID" value="AET7Gv20036900.2"/>
    <property type="gene ID" value="AET7Gv20036900"/>
</dbReference>
<protein>
    <recommendedName>
        <fullName evidence="3">Disease resistance protein At4g27190-like leucine-rich repeats domain-containing protein</fullName>
    </recommendedName>
</protein>
<dbReference type="AlphaFoldDB" id="A0A453QCL2"/>
<evidence type="ECO:0000256" key="1">
    <source>
        <dbReference type="SAM" id="MobiDB-lite"/>
    </source>
</evidence>